<comment type="subcellular location">
    <subcellularLocation>
        <location evidence="1">Nucleus</location>
    </subcellularLocation>
</comment>
<keyword evidence="3" id="KW-0238">DNA-binding</keyword>
<dbReference type="PANTHER" id="PTHR31391:SF23">
    <property type="entry name" value="B3 DOMAIN-CONTAINING PROTEIN OS03G0619800"/>
    <property type="match status" value="1"/>
</dbReference>
<keyword evidence="4" id="KW-0804">Transcription</keyword>
<feature type="domain" description="TF-B3" evidence="7">
    <location>
        <begin position="132"/>
        <end position="230"/>
    </location>
</feature>
<feature type="compositionally biased region" description="Gly residues" evidence="6">
    <location>
        <begin position="55"/>
        <end position="69"/>
    </location>
</feature>
<reference evidence="8" key="3">
    <citation type="submission" date="2022-06" db="UniProtKB">
        <authorList>
            <consortium name="EnsemblPlants"/>
        </authorList>
    </citation>
    <scope>IDENTIFICATION</scope>
</reference>
<keyword evidence="5" id="KW-0539">Nucleus</keyword>
<dbReference type="Gene3D" id="2.40.330.10">
    <property type="entry name" value="DNA-binding pseudobarrel domain"/>
    <property type="match status" value="2"/>
</dbReference>
<dbReference type="PROSITE" id="PS50863">
    <property type="entry name" value="B3"/>
    <property type="match status" value="2"/>
</dbReference>
<dbReference type="GO" id="GO:0003677">
    <property type="term" value="F:DNA binding"/>
    <property type="evidence" value="ECO:0007669"/>
    <property type="project" value="UniProtKB-KW"/>
</dbReference>
<dbReference type="PANTHER" id="PTHR31391">
    <property type="entry name" value="B3 DOMAIN-CONTAINING PROTEIN OS11G0197600-RELATED"/>
    <property type="match status" value="1"/>
</dbReference>
<sequence>MTKDRCEYMLTGHWLDFVCDNSVQEGDICIFVPEKGGARRSKFTVHLVRGETTHSGGGTDGVQGAGSGEGENAPSESDMHRVPHEPPERKNSAGLAVPPYILPSMSHLSLSQENIVDAKVQAIQSEVPIYVSIMKKTYIGAIKQNMLELSSRYAAAAHLPCENQTVVLQCMSQIWKTKMVVHRNGKRWFLSAGWSKFVHDNSLQLGDICLFELKKNKRKLTMKVHIIPSKQS</sequence>
<dbReference type="GO" id="GO:0005634">
    <property type="term" value="C:nucleus"/>
    <property type="evidence" value="ECO:0007669"/>
    <property type="project" value="UniProtKB-SubCell"/>
</dbReference>
<evidence type="ECO:0000256" key="1">
    <source>
        <dbReference type="ARBA" id="ARBA00004123"/>
    </source>
</evidence>
<name>A0A8R7Q3F4_TRIUA</name>
<accession>A0A8R7Q3F4</accession>
<evidence type="ECO:0000259" key="7">
    <source>
        <dbReference type="PROSITE" id="PS50863"/>
    </source>
</evidence>
<feature type="domain" description="TF-B3" evidence="7">
    <location>
        <begin position="1"/>
        <end position="51"/>
    </location>
</feature>
<organism evidence="8 9">
    <name type="scientific">Triticum urartu</name>
    <name type="common">Red wild einkorn</name>
    <name type="synonym">Crithodium urartu</name>
    <dbReference type="NCBI Taxonomy" id="4572"/>
    <lineage>
        <taxon>Eukaryota</taxon>
        <taxon>Viridiplantae</taxon>
        <taxon>Streptophyta</taxon>
        <taxon>Embryophyta</taxon>
        <taxon>Tracheophyta</taxon>
        <taxon>Spermatophyta</taxon>
        <taxon>Magnoliopsida</taxon>
        <taxon>Liliopsida</taxon>
        <taxon>Poales</taxon>
        <taxon>Poaceae</taxon>
        <taxon>BOP clade</taxon>
        <taxon>Pooideae</taxon>
        <taxon>Triticodae</taxon>
        <taxon>Triticeae</taxon>
        <taxon>Triticinae</taxon>
        <taxon>Triticum</taxon>
    </lineage>
</organism>
<evidence type="ECO:0000313" key="9">
    <source>
        <dbReference type="Proteomes" id="UP000015106"/>
    </source>
</evidence>
<evidence type="ECO:0000313" key="8">
    <source>
        <dbReference type="EnsemblPlants" id="TuG1812G0400000784.01.T01"/>
    </source>
</evidence>
<feature type="region of interest" description="Disordered" evidence="6">
    <location>
        <begin position="50"/>
        <end position="94"/>
    </location>
</feature>
<dbReference type="CDD" id="cd10017">
    <property type="entry name" value="B3_DNA"/>
    <property type="match status" value="2"/>
</dbReference>
<protein>
    <recommendedName>
        <fullName evidence="7">TF-B3 domain-containing protein</fullName>
    </recommendedName>
</protein>
<dbReference type="EnsemblPlants" id="TuG1812G0400000784.01.T01">
    <property type="protein sequence ID" value="TuG1812G0400000784.01.T01"/>
    <property type="gene ID" value="TuG1812G0400000784.01"/>
</dbReference>
<reference evidence="8" key="2">
    <citation type="submission" date="2018-03" db="EMBL/GenBank/DDBJ databases">
        <title>The Triticum urartu genome reveals the dynamic nature of wheat genome evolution.</title>
        <authorList>
            <person name="Ling H."/>
            <person name="Ma B."/>
            <person name="Shi X."/>
            <person name="Liu H."/>
            <person name="Dong L."/>
            <person name="Sun H."/>
            <person name="Cao Y."/>
            <person name="Gao Q."/>
            <person name="Zheng S."/>
            <person name="Li Y."/>
            <person name="Yu Y."/>
            <person name="Du H."/>
            <person name="Qi M."/>
            <person name="Li Y."/>
            <person name="Yu H."/>
            <person name="Cui Y."/>
            <person name="Wang N."/>
            <person name="Chen C."/>
            <person name="Wu H."/>
            <person name="Zhao Y."/>
            <person name="Zhang J."/>
            <person name="Li Y."/>
            <person name="Zhou W."/>
            <person name="Zhang B."/>
            <person name="Hu W."/>
            <person name="Eijk M."/>
            <person name="Tang J."/>
            <person name="Witsenboer H."/>
            <person name="Zhao S."/>
            <person name="Li Z."/>
            <person name="Zhang A."/>
            <person name="Wang D."/>
            <person name="Liang C."/>
        </authorList>
    </citation>
    <scope>NUCLEOTIDE SEQUENCE [LARGE SCALE GENOMIC DNA]</scope>
    <source>
        <strain evidence="8">cv. G1812</strain>
    </source>
</reference>
<feature type="compositionally biased region" description="Basic and acidic residues" evidence="6">
    <location>
        <begin position="77"/>
        <end position="91"/>
    </location>
</feature>
<proteinExistence type="predicted"/>
<dbReference type="InterPro" id="IPR015300">
    <property type="entry name" value="DNA-bd_pseudobarrel_sf"/>
</dbReference>
<keyword evidence="9" id="KW-1185">Reference proteome</keyword>
<keyword evidence="2" id="KW-0805">Transcription regulation</keyword>
<reference evidence="9" key="1">
    <citation type="journal article" date="2013" name="Nature">
        <title>Draft genome of the wheat A-genome progenitor Triticum urartu.</title>
        <authorList>
            <person name="Ling H.Q."/>
            <person name="Zhao S."/>
            <person name="Liu D."/>
            <person name="Wang J."/>
            <person name="Sun H."/>
            <person name="Zhang C."/>
            <person name="Fan H."/>
            <person name="Li D."/>
            <person name="Dong L."/>
            <person name="Tao Y."/>
            <person name="Gao C."/>
            <person name="Wu H."/>
            <person name="Li Y."/>
            <person name="Cui Y."/>
            <person name="Guo X."/>
            <person name="Zheng S."/>
            <person name="Wang B."/>
            <person name="Yu K."/>
            <person name="Liang Q."/>
            <person name="Yang W."/>
            <person name="Lou X."/>
            <person name="Chen J."/>
            <person name="Feng M."/>
            <person name="Jian J."/>
            <person name="Zhang X."/>
            <person name="Luo G."/>
            <person name="Jiang Y."/>
            <person name="Liu J."/>
            <person name="Wang Z."/>
            <person name="Sha Y."/>
            <person name="Zhang B."/>
            <person name="Wu H."/>
            <person name="Tang D."/>
            <person name="Shen Q."/>
            <person name="Xue P."/>
            <person name="Zou S."/>
            <person name="Wang X."/>
            <person name="Liu X."/>
            <person name="Wang F."/>
            <person name="Yang Y."/>
            <person name="An X."/>
            <person name="Dong Z."/>
            <person name="Zhang K."/>
            <person name="Zhang X."/>
            <person name="Luo M.C."/>
            <person name="Dvorak J."/>
            <person name="Tong Y."/>
            <person name="Wang J."/>
            <person name="Yang H."/>
            <person name="Li Z."/>
            <person name="Wang D."/>
            <person name="Zhang A."/>
            <person name="Wang J."/>
        </authorList>
    </citation>
    <scope>NUCLEOTIDE SEQUENCE</scope>
    <source>
        <strain evidence="9">cv. G1812</strain>
    </source>
</reference>
<dbReference type="Pfam" id="PF02362">
    <property type="entry name" value="B3"/>
    <property type="match status" value="1"/>
</dbReference>
<dbReference type="Proteomes" id="UP000015106">
    <property type="component" value="Chromosome 4"/>
</dbReference>
<dbReference type="InterPro" id="IPR044837">
    <property type="entry name" value="REM16-like"/>
</dbReference>
<evidence type="ECO:0000256" key="2">
    <source>
        <dbReference type="ARBA" id="ARBA00023015"/>
    </source>
</evidence>
<dbReference type="AlphaFoldDB" id="A0A8R7Q3F4"/>
<evidence type="ECO:0000256" key="4">
    <source>
        <dbReference type="ARBA" id="ARBA00023163"/>
    </source>
</evidence>
<evidence type="ECO:0000256" key="3">
    <source>
        <dbReference type="ARBA" id="ARBA00023125"/>
    </source>
</evidence>
<dbReference type="InterPro" id="IPR003340">
    <property type="entry name" value="B3_DNA-bd"/>
</dbReference>
<evidence type="ECO:0000256" key="5">
    <source>
        <dbReference type="ARBA" id="ARBA00023242"/>
    </source>
</evidence>
<dbReference type="Gramene" id="TuG1812G0400000784.01.T01">
    <property type="protein sequence ID" value="TuG1812G0400000784.01.T01"/>
    <property type="gene ID" value="TuG1812G0400000784.01"/>
</dbReference>
<dbReference type="SUPFAM" id="SSF101936">
    <property type="entry name" value="DNA-binding pseudobarrel domain"/>
    <property type="match status" value="2"/>
</dbReference>
<dbReference type="SMART" id="SM01019">
    <property type="entry name" value="B3"/>
    <property type="match status" value="1"/>
</dbReference>
<evidence type="ECO:0000256" key="6">
    <source>
        <dbReference type="SAM" id="MobiDB-lite"/>
    </source>
</evidence>